<dbReference type="Pfam" id="PF00881">
    <property type="entry name" value="Nitroreductase"/>
    <property type="match status" value="1"/>
</dbReference>
<dbReference type="RefSeq" id="WP_274261355.1">
    <property type="nucleotide sequence ID" value="NZ_CP117884.1"/>
</dbReference>
<evidence type="ECO:0000256" key="1">
    <source>
        <dbReference type="ARBA" id="ARBA00022630"/>
    </source>
</evidence>
<dbReference type="InterPro" id="IPR000415">
    <property type="entry name" value="Nitroreductase-like"/>
</dbReference>
<gene>
    <name evidence="5" type="ORF">PQ472_03380</name>
</gene>
<dbReference type="Proteomes" id="UP001220377">
    <property type="component" value="Chromosome"/>
</dbReference>
<dbReference type="PANTHER" id="PTHR23026">
    <property type="entry name" value="NADPH NITROREDUCTASE"/>
    <property type="match status" value="1"/>
</dbReference>
<keyword evidence="6" id="KW-1185">Reference proteome</keyword>
<proteinExistence type="predicted"/>
<evidence type="ECO:0000313" key="6">
    <source>
        <dbReference type="Proteomes" id="UP001220377"/>
    </source>
</evidence>
<evidence type="ECO:0000313" key="5">
    <source>
        <dbReference type="EMBL" id="WDF83294.1"/>
    </source>
</evidence>
<dbReference type="SUPFAM" id="SSF55469">
    <property type="entry name" value="FMN-dependent nitroreductase-like"/>
    <property type="match status" value="1"/>
</dbReference>
<evidence type="ECO:0000259" key="4">
    <source>
        <dbReference type="Pfam" id="PF00881"/>
    </source>
</evidence>
<organism evidence="5 6">
    <name type="scientific">Lacticaseibacillus pabuli</name>
    <dbReference type="NCBI Taxonomy" id="3025672"/>
    <lineage>
        <taxon>Bacteria</taxon>
        <taxon>Bacillati</taxon>
        <taxon>Bacillota</taxon>
        <taxon>Bacilli</taxon>
        <taxon>Lactobacillales</taxon>
        <taxon>Lactobacillaceae</taxon>
        <taxon>Lacticaseibacillus</taxon>
    </lineage>
</organism>
<keyword evidence="1" id="KW-0285">Flavoprotein</keyword>
<protein>
    <submittedName>
        <fullName evidence="5">Nitroreductase</fullName>
    </submittedName>
</protein>
<feature type="domain" description="Nitroreductase" evidence="4">
    <location>
        <begin position="9"/>
        <end position="190"/>
    </location>
</feature>
<accession>A0ABY7WSY7</accession>
<keyword evidence="3" id="KW-0560">Oxidoreductase</keyword>
<dbReference type="EMBL" id="CP117884">
    <property type="protein sequence ID" value="WDF83294.1"/>
    <property type="molecule type" value="Genomic_DNA"/>
</dbReference>
<dbReference type="InterPro" id="IPR029479">
    <property type="entry name" value="Nitroreductase"/>
</dbReference>
<dbReference type="InterPro" id="IPR050627">
    <property type="entry name" value="Nitroreductase/BluB"/>
</dbReference>
<keyword evidence="2" id="KW-0288">FMN</keyword>
<name>A0ABY7WSY7_9LACO</name>
<evidence type="ECO:0000256" key="2">
    <source>
        <dbReference type="ARBA" id="ARBA00022643"/>
    </source>
</evidence>
<reference evidence="5 6" key="1">
    <citation type="submission" date="2023-02" db="EMBL/GenBank/DDBJ databases">
        <title>Genome sequence of Lacticaseibacillus sp. KACC 23028.</title>
        <authorList>
            <person name="Kim S."/>
            <person name="Heo J."/>
            <person name="Kwon S.-W."/>
        </authorList>
    </citation>
    <scope>NUCLEOTIDE SEQUENCE [LARGE SCALE GENOMIC DNA]</scope>
    <source>
        <strain evidence="5 6">KACC 23028</strain>
    </source>
</reference>
<dbReference type="PANTHER" id="PTHR23026:SF90">
    <property type="entry name" value="IODOTYROSINE DEIODINASE 1"/>
    <property type="match status" value="1"/>
</dbReference>
<sequence length="214" mass="23543">MSEESIQQQRHSARAFKQQDVPEDVVKAVVADALNAPSWENSQPGRIYVATGATAAKLRAHHERVVTSGQKSWAEVVPPKQMTGYMGQNVDDWLASVQDAMGPKAMQDFGSAGARLFDAPVLVYITVPKDATMYAAYDAGALGYGILLAATAHGLSSVPAYQLIRYPEEIRTQFDIPDDEEIMMGMALGYPDDSQINQLRTTRQRVDDVLQLRK</sequence>
<dbReference type="CDD" id="cd02136">
    <property type="entry name" value="PnbA_NfnB-like"/>
    <property type="match status" value="1"/>
</dbReference>
<evidence type="ECO:0000256" key="3">
    <source>
        <dbReference type="ARBA" id="ARBA00023002"/>
    </source>
</evidence>
<dbReference type="Gene3D" id="3.40.109.10">
    <property type="entry name" value="NADH Oxidase"/>
    <property type="match status" value="1"/>
</dbReference>